<comment type="caution">
    <text evidence="5">The sequence shown here is derived from an EMBL/GenBank/DDBJ whole genome shotgun (WGS) entry which is preliminary data.</text>
</comment>
<dbReference type="PROSITE" id="PS00041">
    <property type="entry name" value="HTH_ARAC_FAMILY_1"/>
    <property type="match status" value="1"/>
</dbReference>
<evidence type="ECO:0000256" key="2">
    <source>
        <dbReference type="ARBA" id="ARBA00023125"/>
    </source>
</evidence>
<dbReference type="Pfam" id="PF12833">
    <property type="entry name" value="HTH_18"/>
    <property type="match status" value="1"/>
</dbReference>
<dbReference type="GO" id="GO:0043565">
    <property type="term" value="F:sequence-specific DNA binding"/>
    <property type="evidence" value="ECO:0007669"/>
    <property type="project" value="InterPro"/>
</dbReference>
<keyword evidence="1" id="KW-0805">Transcription regulation</keyword>
<sequence>MAWQATPEGPSEHPNPEVLIGRIDVDDFSLWEQTTAPWELLAKLLDTHSFHNHKDYLVTPSVVLYQESYSSCLRAHGLTPAHMLTLSVPLRTGARTVYWNTGPQANGLPIALPGGVDAVVDAGQSHLILLVSLPFLQQHLAGECLSQLMHAAAVRFLIDAPERLENFGRWLQWVLEQALTSPEAFRHRAVVHSFEQDLLQRLSRLGTDCVPAAPRADMARSQRGLQRALEYLRTSNATMVTVSELCRVAGISERSLQYAFHAHVGLSPLSFIRHWRLHAARRELLAVDSSETRVADVAHRLGFVELGRFAAHYRSLFGELPSQTIARPKIRVGRPLIAATPSGD</sequence>
<feature type="domain" description="HTH araC/xylS-type" evidence="4">
    <location>
        <begin position="226"/>
        <end position="327"/>
    </location>
</feature>
<dbReference type="InterPro" id="IPR018060">
    <property type="entry name" value="HTH_AraC"/>
</dbReference>
<reference evidence="5 6" key="1">
    <citation type="submission" date="2018-05" db="EMBL/GenBank/DDBJ databases">
        <title>Genomic Encyclopedia of Type Strains, Phase IV (KMG-IV): sequencing the most valuable type-strain genomes for metagenomic binning, comparative biology and taxonomic classification.</title>
        <authorList>
            <person name="Goeker M."/>
        </authorList>
    </citation>
    <scope>NUCLEOTIDE SEQUENCE [LARGE SCALE GENOMIC DNA]</scope>
    <source>
        <strain evidence="5 6">DSM 23606</strain>
    </source>
</reference>
<dbReference type="RefSeq" id="WP_110016606.1">
    <property type="nucleotide sequence ID" value="NZ_QGTJ01000001.1"/>
</dbReference>
<evidence type="ECO:0000259" key="4">
    <source>
        <dbReference type="PROSITE" id="PS01124"/>
    </source>
</evidence>
<dbReference type="InterPro" id="IPR050204">
    <property type="entry name" value="AraC_XylS_family_regulators"/>
</dbReference>
<keyword evidence="6" id="KW-1185">Reference proteome</keyword>
<name>A0A317MZA4_9GAMM</name>
<accession>A0A317MZA4</accession>
<evidence type="ECO:0000256" key="1">
    <source>
        <dbReference type="ARBA" id="ARBA00023015"/>
    </source>
</evidence>
<dbReference type="InterPro" id="IPR018062">
    <property type="entry name" value="HTH_AraC-typ_CS"/>
</dbReference>
<dbReference type="Proteomes" id="UP000246569">
    <property type="component" value="Unassembled WGS sequence"/>
</dbReference>
<evidence type="ECO:0000256" key="3">
    <source>
        <dbReference type="ARBA" id="ARBA00023163"/>
    </source>
</evidence>
<dbReference type="EMBL" id="QGTJ01000001">
    <property type="protein sequence ID" value="PWV65602.1"/>
    <property type="molecule type" value="Genomic_DNA"/>
</dbReference>
<organism evidence="5 6">
    <name type="scientific">Plasticicumulans acidivorans</name>
    <dbReference type="NCBI Taxonomy" id="886464"/>
    <lineage>
        <taxon>Bacteria</taxon>
        <taxon>Pseudomonadati</taxon>
        <taxon>Pseudomonadota</taxon>
        <taxon>Gammaproteobacteria</taxon>
        <taxon>Candidatus Competibacteraceae</taxon>
        <taxon>Plasticicumulans</taxon>
    </lineage>
</organism>
<dbReference type="GO" id="GO:0003700">
    <property type="term" value="F:DNA-binding transcription factor activity"/>
    <property type="evidence" value="ECO:0007669"/>
    <property type="project" value="InterPro"/>
</dbReference>
<keyword evidence="3" id="KW-0804">Transcription</keyword>
<dbReference type="PANTHER" id="PTHR46796:SF12">
    <property type="entry name" value="HTH-TYPE DNA-BINDING TRANSCRIPTIONAL ACTIVATOR EUTR"/>
    <property type="match status" value="1"/>
</dbReference>
<dbReference type="OrthoDB" id="6003540at2"/>
<dbReference type="SUPFAM" id="SSF46689">
    <property type="entry name" value="Homeodomain-like"/>
    <property type="match status" value="1"/>
</dbReference>
<keyword evidence="2 5" id="KW-0238">DNA-binding</keyword>
<gene>
    <name evidence="5" type="ORF">C7443_10186</name>
</gene>
<evidence type="ECO:0000313" key="6">
    <source>
        <dbReference type="Proteomes" id="UP000246569"/>
    </source>
</evidence>
<evidence type="ECO:0000313" key="5">
    <source>
        <dbReference type="EMBL" id="PWV65602.1"/>
    </source>
</evidence>
<dbReference type="InterPro" id="IPR009057">
    <property type="entry name" value="Homeodomain-like_sf"/>
</dbReference>
<proteinExistence type="predicted"/>
<dbReference type="PANTHER" id="PTHR46796">
    <property type="entry name" value="HTH-TYPE TRANSCRIPTIONAL ACTIVATOR RHAS-RELATED"/>
    <property type="match status" value="1"/>
</dbReference>
<dbReference type="Gene3D" id="1.10.10.60">
    <property type="entry name" value="Homeodomain-like"/>
    <property type="match status" value="1"/>
</dbReference>
<dbReference type="SMART" id="SM00342">
    <property type="entry name" value="HTH_ARAC"/>
    <property type="match status" value="1"/>
</dbReference>
<dbReference type="AlphaFoldDB" id="A0A317MZA4"/>
<protein>
    <submittedName>
        <fullName evidence="5">AraC-like DNA-binding protein</fullName>
    </submittedName>
</protein>
<dbReference type="PROSITE" id="PS01124">
    <property type="entry name" value="HTH_ARAC_FAMILY_2"/>
    <property type="match status" value="1"/>
</dbReference>